<dbReference type="InterPro" id="IPR001992">
    <property type="entry name" value="T2SS_GspF/T4SS_PilC_CS"/>
</dbReference>
<dbReference type="InterPro" id="IPR018076">
    <property type="entry name" value="T2SS_GspF_dom"/>
</dbReference>
<dbReference type="PANTHER" id="PTHR30012">
    <property type="entry name" value="GENERAL SECRETION PATHWAY PROTEIN"/>
    <property type="match status" value="1"/>
</dbReference>
<dbReference type="RefSeq" id="WP_204205236.1">
    <property type="nucleotide sequence ID" value="NZ_JAFELM010000044.1"/>
</dbReference>
<dbReference type="PRINTS" id="PR00812">
    <property type="entry name" value="BCTERIALGSPF"/>
</dbReference>
<evidence type="ECO:0000256" key="6">
    <source>
        <dbReference type="ARBA" id="ARBA00022989"/>
    </source>
</evidence>
<organism evidence="11 12">
    <name type="scientific">Bacillus suaedaesalsae</name>
    <dbReference type="NCBI Taxonomy" id="2810349"/>
    <lineage>
        <taxon>Bacteria</taxon>
        <taxon>Bacillati</taxon>
        <taxon>Bacillota</taxon>
        <taxon>Bacilli</taxon>
        <taxon>Bacillales</taxon>
        <taxon>Bacillaceae</taxon>
        <taxon>Bacillus</taxon>
    </lineage>
</organism>
<keyword evidence="7 9" id="KW-0472">Membrane</keyword>
<evidence type="ECO:0000313" key="11">
    <source>
        <dbReference type="EMBL" id="MBM6619756.1"/>
    </source>
</evidence>
<keyword evidence="3 8" id="KW-0813">Transport</keyword>
<evidence type="ECO:0000313" key="12">
    <source>
        <dbReference type="Proteomes" id="UP001518925"/>
    </source>
</evidence>
<protein>
    <submittedName>
        <fullName evidence="11">Type II secretion system F family protein</fullName>
    </submittedName>
</protein>
<dbReference type="InterPro" id="IPR042094">
    <property type="entry name" value="T2SS_GspF_sf"/>
</dbReference>
<evidence type="ECO:0000259" key="10">
    <source>
        <dbReference type="Pfam" id="PF00482"/>
    </source>
</evidence>
<evidence type="ECO:0000256" key="9">
    <source>
        <dbReference type="SAM" id="Phobius"/>
    </source>
</evidence>
<evidence type="ECO:0000256" key="4">
    <source>
        <dbReference type="ARBA" id="ARBA00022475"/>
    </source>
</evidence>
<keyword evidence="6 9" id="KW-1133">Transmembrane helix</keyword>
<keyword evidence="5 8" id="KW-0812">Transmembrane</keyword>
<keyword evidence="4" id="KW-1003">Cell membrane</keyword>
<feature type="domain" description="Type II secretion system protein GspF" evidence="10">
    <location>
        <begin position="69"/>
        <end position="191"/>
    </location>
</feature>
<feature type="transmembrane region" description="Helical" evidence="9">
    <location>
        <begin position="169"/>
        <end position="190"/>
    </location>
</feature>
<evidence type="ECO:0000256" key="2">
    <source>
        <dbReference type="ARBA" id="ARBA00005745"/>
    </source>
</evidence>
<evidence type="ECO:0000256" key="5">
    <source>
        <dbReference type="ARBA" id="ARBA00022692"/>
    </source>
</evidence>
<sequence length="402" mass="45350">MPIFKYEGRDKRGIKVSGKIQGETKREATTILREKGIAVIHINELTGILYREIKFGQEKIKLRDFVVYVRQFSTLLKAGIPLVEATNILHEQTSNKILKRVLHHVEEGLRAGIPYTDAAEKYRKVFPPLFINMMRAGEAGGNLDEILDRLADYYEKQNRTRQKVKSAMTYPLVVGSISIVIVIFLLAVVVPTFVNMFASFGAELPAITRFVLWLSSFFTHFWWLLLLVGIAIYVGLTIVLNNKELRYYFDYFLLKLPIFGKLLQKAALARLTRTLSSLFASAVPILQSVSIVEKIVGNEVISRVIRQSRLSLEQGRPLAEPMKGHWVFPPMVSQMISVGETTGSLDVMLDKVADYYEAEVEATTDQIKSLIEPMMIVLLAFVVGSIVASIAVPMFTIFEKIG</sequence>
<dbReference type="Pfam" id="PF00482">
    <property type="entry name" value="T2SSF"/>
    <property type="match status" value="2"/>
</dbReference>
<feature type="transmembrane region" description="Helical" evidence="9">
    <location>
        <begin position="210"/>
        <end position="236"/>
    </location>
</feature>
<dbReference type="EMBL" id="JAFELM010000044">
    <property type="protein sequence ID" value="MBM6619756.1"/>
    <property type="molecule type" value="Genomic_DNA"/>
</dbReference>
<evidence type="ECO:0000256" key="3">
    <source>
        <dbReference type="ARBA" id="ARBA00022448"/>
    </source>
</evidence>
<accession>A0ABS2DMW8</accession>
<evidence type="ECO:0000256" key="1">
    <source>
        <dbReference type="ARBA" id="ARBA00004651"/>
    </source>
</evidence>
<comment type="caution">
    <text evidence="11">The sequence shown here is derived from an EMBL/GenBank/DDBJ whole genome shotgun (WGS) entry which is preliminary data.</text>
</comment>
<dbReference type="InterPro" id="IPR003004">
    <property type="entry name" value="GspF/PilC"/>
</dbReference>
<dbReference type="PANTHER" id="PTHR30012:SF0">
    <property type="entry name" value="TYPE II SECRETION SYSTEM PROTEIN F-RELATED"/>
    <property type="match status" value="1"/>
</dbReference>
<feature type="transmembrane region" description="Helical" evidence="9">
    <location>
        <begin position="376"/>
        <end position="398"/>
    </location>
</feature>
<proteinExistence type="inferred from homology"/>
<comment type="similarity">
    <text evidence="2 8">Belongs to the GSP F family.</text>
</comment>
<keyword evidence="12" id="KW-1185">Reference proteome</keyword>
<reference evidence="11 12" key="1">
    <citation type="submission" date="2021-02" db="EMBL/GenBank/DDBJ databases">
        <title>Bacillus sp. RD4P76, an endophyte from a halophyte.</title>
        <authorList>
            <person name="Sun J.-Q."/>
        </authorList>
    </citation>
    <scope>NUCLEOTIDE SEQUENCE [LARGE SCALE GENOMIC DNA]</scope>
    <source>
        <strain evidence="11 12">RD4P76</strain>
    </source>
</reference>
<evidence type="ECO:0000256" key="7">
    <source>
        <dbReference type="ARBA" id="ARBA00023136"/>
    </source>
</evidence>
<evidence type="ECO:0000256" key="8">
    <source>
        <dbReference type="RuleBase" id="RU003923"/>
    </source>
</evidence>
<dbReference type="Gene3D" id="1.20.81.30">
    <property type="entry name" value="Type II secretion system (T2SS), domain F"/>
    <property type="match status" value="2"/>
</dbReference>
<dbReference type="PROSITE" id="PS00874">
    <property type="entry name" value="T2SP_F"/>
    <property type="match status" value="1"/>
</dbReference>
<gene>
    <name evidence="11" type="ORF">JR050_19010</name>
</gene>
<feature type="domain" description="Type II secretion system protein GspF" evidence="10">
    <location>
        <begin position="272"/>
        <end position="393"/>
    </location>
</feature>
<name>A0ABS2DMW8_9BACI</name>
<comment type="subcellular location">
    <subcellularLocation>
        <location evidence="1 8">Cell membrane</location>
        <topology evidence="1 8">Multi-pass membrane protein</topology>
    </subcellularLocation>
</comment>
<dbReference type="Proteomes" id="UP001518925">
    <property type="component" value="Unassembled WGS sequence"/>
</dbReference>